<dbReference type="SUPFAM" id="SSF53098">
    <property type="entry name" value="Ribonuclease H-like"/>
    <property type="match status" value="1"/>
</dbReference>
<evidence type="ECO:0000313" key="9">
    <source>
        <dbReference type="Proteomes" id="UP000578259"/>
    </source>
</evidence>
<evidence type="ECO:0000313" key="8">
    <source>
        <dbReference type="EMBL" id="NWY27042.1"/>
    </source>
</evidence>
<dbReference type="AlphaFoldDB" id="A0A7K7D2B2"/>
<gene>
    <name evidence="8" type="primary">Iap</name>
    <name evidence="8" type="ORF">PHEMEL_R15484</name>
</gene>
<dbReference type="Proteomes" id="UP000578259">
    <property type="component" value="Unassembled WGS sequence"/>
</dbReference>
<dbReference type="EMBL" id="VZSJ01000910">
    <property type="protein sequence ID" value="NWY27042.1"/>
    <property type="molecule type" value="Genomic_DNA"/>
</dbReference>
<dbReference type="InterPro" id="IPR012337">
    <property type="entry name" value="RNaseH-like_sf"/>
</dbReference>
<dbReference type="GO" id="GO:0004519">
    <property type="term" value="F:endonuclease activity"/>
    <property type="evidence" value="ECO:0007669"/>
    <property type="project" value="UniProtKB-KW"/>
</dbReference>
<keyword evidence="1" id="KW-0808">Transferase</keyword>
<evidence type="ECO:0000256" key="1">
    <source>
        <dbReference type="ARBA" id="ARBA00022679"/>
    </source>
</evidence>
<keyword evidence="4" id="KW-0255">Endonuclease</keyword>
<dbReference type="Gene3D" id="3.30.420.10">
    <property type="entry name" value="Ribonuclease H-like superfamily/Ribonuclease H"/>
    <property type="match status" value="1"/>
</dbReference>
<comment type="caution">
    <text evidence="8">The sequence shown here is derived from an EMBL/GenBank/DDBJ whole genome shotgun (WGS) entry which is preliminary data.</text>
</comment>
<dbReference type="GO" id="GO:0015074">
    <property type="term" value="P:DNA integration"/>
    <property type="evidence" value="ECO:0007669"/>
    <property type="project" value="InterPro"/>
</dbReference>
<feature type="non-terminal residue" evidence="8">
    <location>
        <position position="1"/>
    </location>
</feature>
<keyword evidence="9" id="KW-1185">Reference proteome</keyword>
<sequence>IEHKTGIPYSPTGQAVVERTHQSLKRVLEQQRTAVKVESPHVRLSKALFTINFLNCSFDNLNSPIARHFGQHKQLQLKARPLVLIKDPETWK</sequence>
<protein>
    <submittedName>
        <fullName evidence="8">IGEB protein</fullName>
    </submittedName>
</protein>
<feature type="domain" description="Integrase catalytic" evidence="7">
    <location>
        <begin position="1"/>
        <end position="72"/>
    </location>
</feature>
<reference evidence="8 9" key="1">
    <citation type="submission" date="2019-09" db="EMBL/GenBank/DDBJ databases">
        <title>Bird 10,000 Genomes (B10K) Project - Family phase.</title>
        <authorList>
            <person name="Zhang G."/>
        </authorList>
    </citation>
    <scope>NUCLEOTIDE SEQUENCE [LARGE SCALE GENOMIC DNA]</scope>
    <source>
        <strain evidence="8">OUT-0018</strain>
        <tissue evidence="8">Muscle</tissue>
    </source>
</reference>
<dbReference type="PROSITE" id="PS50994">
    <property type="entry name" value="INTEGRASE"/>
    <property type="match status" value="1"/>
</dbReference>
<dbReference type="InterPro" id="IPR001584">
    <property type="entry name" value="Integrase_cat-core"/>
</dbReference>
<keyword evidence="5" id="KW-0378">Hydrolase</keyword>
<keyword evidence="2" id="KW-0548">Nucleotidyltransferase</keyword>
<evidence type="ECO:0000256" key="3">
    <source>
        <dbReference type="ARBA" id="ARBA00022722"/>
    </source>
</evidence>
<evidence type="ECO:0000256" key="6">
    <source>
        <dbReference type="ARBA" id="ARBA00022918"/>
    </source>
</evidence>
<dbReference type="InterPro" id="IPR036397">
    <property type="entry name" value="RNaseH_sf"/>
</dbReference>
<dbReference type="GO" id="GO:0003964">
    <property type="term" value="F:RNA-directed DNA polymerase activity"/>
    <property type="evidence" value="ECO:0007669"/>
    <property type="project" value="UniProtKB-KW"/>
</dbReference>
<name>A0A7K7D2B2_PHEME</name>
<proteinExistence type="predicted"/>
<dbReference type="PANTHER" id="PTHR41694:SF3">
    <property type="entry name" value="RNA-DIRECTED DNA POLYMERASE-RELATED"/>
    <property type="match status" value="1"/>
</dbReference>
<dbReference type="GO" id="GO:0016787">
    <property type="term" value="F:hydrolase activity"/>
    <property type="evidence" value="ECO:0007669"/>
    <property type="project" value="UniProtKB-KW"/>
</dbReference>
<keyword evidence="6" id="KW-0695">RNA-directed DNA polymerase</keyword>
<keyword evidence="3" id="KW-0540">Nuclease</keyword>
<dbReference type="GO" id="GO:0035613">
    <property type="term" value="F:RNA stem-loop binding"/>
    <property type="evidence" value="ECO:0007669"/>
    <property type="project" value="TreeGrafter"/>
</dbReference>
<dbReference type="PANTHER" id="PTHR41694">
    <property type="entry name" value="ENDOGENOUS RETROVIRUS GROUP K MEMBER POL PROTEIN"/>
    <property type="match status" value="1"/>
</dbReference>
<accession>A0A7K7D2B2</accession>
<organism evidence="8 9">
    <name type="scientific">Pheucticus melanocephalus</name>
    <name type="common">Black-headed grosbeak</name>
    <name type="synonym">Guiraca melanocephala</name>
    <dbReference type="NCBI Taxonomy" id="371919"/>
    <lineage>
        <taxon>Eukaryota</taxon>
        <taxon>Metazoa</taxon>
        <taxon>Chordata</taxon>
        <taxon>Craniata</taxon>
        <taxon>Vertebrata</taxon>
        <taxon>Euteleostomi</taxon>
        <taxon>Archelosauria</taxon>
        <taxon>Archosauria</taxon>
        <taxon>Dinosauria</taxon>
        <taxon>Saurischia</taxon>
        <taxon>Theropoda</taxon>
        <taxon>Coelurosauria</taxon>
        <taxon>Aves</taxon>
        <taxon>Neognathae</taxon>
        <taxon>Neoaves</taxon>
        <taxon>Telluraves</taxon>
        <taxon>Australaves</taxon>
        <taxon>Passeriformes</taxon>
        <taxon>Cardinalidae</taxon>
        <taxon>Pheucticus</taxon>
    </lineage>
</organism>
<evidence type="ECO:0000256" key="2">
    <source>
        <dbReference type="ARBA" id="ARBA00022695"/>
    </source>
</evidence>
<feature type="non-terminal residue" evidence="8">
    <location>
        <position position="92"/>
    </location>
</feature>
<evidence type="ECO:0000256" key="4">
    <source>
        <dbReference type="ARBA" id="ARBA00022759"/>
    </source>
</evidence>
<evidence type="ECO:0000259" key="7">
    <source>
        <dbReference type="PROSITE" id="PS50994"/>
    </source>
</evidence>
<evidence type="ECO:0000256" key="5">
    <source>
        <dbReference type="ARBA" id="ARBA00022801"/>
    </source>
</evidence>